<dbReference type="AlphaFoldDB" id="A0A8J6BYJ3"/>
<evidence type="ECO:0000259" key="1">
    <source>
        <dbReference type="Pfam" id="PF00078"/>
    </source>
</evidence>
<dbReference type="CDD" id="cd01650">
    <property type="entry name" value="RT_nLTR_like"/>
    <property type="match status" value="1"/>
</dbReference>
<proteinExistence type="predicted"/>
<name>A0A8J6BYJ3_ZIZPA</name>
<comment type="caution">
    <text evidence="2">The sequence shown here is derived from an EMBL/GenBank/DDBJ whole genome shotgun (WGS) entry which is preliminary data.</text>
</comment>
<dbReference type="PANTHER" id="PTHR19446">
    <property type="entry name" value="REVERSE TRANSCRIPTASES"/>
    <property type="match status" value="1"/>
</dbReference>
<reference evidence="2" key="1">
    <citation type="journal article" date="2021" name="bioRxiv">
        <title>Whole Genome Assembly and Annotation of Northern Wild Rice, Zizania palustris L., Supports a Whole Genome Duplication in the Zizania Genus.</title>
        <authorList>
            <person name="Haas M."/>
            <person name="Kono T."/>
            <person name="Macchietto M."/>
            <person name="Millas R."/>
            <person name="McGilp L."/>
            <person name="Shao M."/>
            <person name="Duquette J."/>
            <person name="Hirsch C.N."/>
            <person name="Kimball J."/>
        </authorList>
    </citation>
    <scope>NUCLEOTIDE SEQUENCE</scope>
    <source>
        <tissue evidence="2">Fresh leaf tissue</tissue>
    </source>
</reference>
<dbReference type="OrthoDB" id="695501at2759"/>
<evidence type="ECO:0000313" key="2">
    <source>
        <dbReference type="EMBL" id="KAG8100302.1"/>
    </source>
</evidence>
<gene>
    <name evidence="2" type="ORF">GUJ93_ZPchr0013g36234</name>
</gene>
<dbReference type="Proteomes" id="UP000729402">
    <property type="component" value="Unassembled WGS sequence"/>
</dbReference>
<dbReference type="EMBL" id="JAAALK010000079">
    <property type="protein sequence ID" value="KAG8100302.1"/>
    <property type="molecule type" value="Genomic_DNA"/>
</dbReference>
<protein>
    <recommendedName>
        <fullName evidence="1">Reverse transcriptase domain-containing protein</fullName>
    </recommendedName>
</protein>
<sequence>MEILDELHKNELNIGRINFEEIVLLPKIKDACTIKQFRPICLLNVCYKIITRVLAVRLSRVADNIIDPCQSAFIPGRSILDGVVMLHEVLHEVHQKNQERVILKLDFEKAYDNVQWGFLFEVLVKKGFHSNWVEWIKRVVSRRWGE</sequence>
<evidence type="ECO:0000313" key="3">
    <source>
        <dbReference type="Proteomes" id="UP000729402"/>
    </source>
</evidence>
<dbReference type="InterPro" id="IPR000477">
    <property type="entry name" value="RT_dom"/>
</dbReference>
<organism evidence="2 3">
    <name type="scientific">Zizania palustris</name>
    <name type="common">Northern wild rice</name>
    <dbReference type="NCBI Taxonomy" id="103762"/>
    <lineage>
        <taxon>Eukaryota</taxon>
        <taxon>Viridiplantae</taxon>
        <taxon>Streptophyta</taxon>
        <taxon>Embryophyta</taxon>
        <taxon>Tracheophyta</taxon>
        <taxon>Spermatophyta</taxon>
        <taxon>Magnoliopsida</taxon>
        <taxon>Liliopsida</taxon>
        <taxon>Poales</taxon>
        <taxon>Poaceae</taxon>
        <taxon>BOP clade</taxon>
        <taxon>Oryzoideae</taxon>
        <taxon>Oryzeae</taxon>
        <taxon>Zizaniinae</taxon>
        <taxon>Zizania</taxon>
    </lineage>
</organism>
<accession>A0A8J6BYJ3</accession>
<feature type="domain" description="Reverse transcriptase" evidence="1">
    <location>
        <begin position="34"/>
        <end position="140"/>
    </location>
</feature>
<keyword evidence="3" id="KW-1185">Reference proteome</keyword>
<dbReference type="Pfam" id="PF00078">
    <property type="entry name" value="RVT_1"/>
    <property type="match status" value="1"/>
</dbReference>
<reference evidence="2" key="2">
    <citation type="submission" date="2021-02" db="EMBL/GenBank/DDBJ databases">
        <authorList>
            <person name="Kimball J.A."/>
            <person name="Haas M.W."/>
            <person name="Macchietto M."/>
            <person name="Kono T."/>
            <person name="Duquette J."/>
            <person name="Shao M."/>
        </authorList>
    </citation>
    <scope>NUCLEOTIDE SEQUENCE</scope>
    <source>
        <tissue evidence="2">Fresh leaf tissue</tissue>
    </source>
</reference>